<feature type="region of interest" description="Disordered" evidence="1">
    <location>
        <begin position="24"/>
        <end position="44"/>
    </location>
</feature>
<dbReference type="Proteomes" id="UP000230750">
    <property type="component" value="Unassembled WGS sequence"/>
</dbReference>
<name>A0A2G8L9V2_STIJA</name>
<feature type="domain" description="SPRY" evidence="2">
    <location>
        <begin position="268"/>
        <end position="459"/>
    </location>
</feature>
<dbReference type="AlphaFoldDB" id="A0A2G8L9V2"/>
<evidence type="ECO:0000313" key="3">
    <source>
        <dbReference type="EMBL" id="PIK57037.1"/>
    </source>
</evidence>
<dbReference type="Pfam" id="PF00622">
    <property type="entry name" value="SPRY"/>
    <property type="match status" value="1"/>
</dbReference>
<dbReference type="EMBL" id="MRZV01000155">
    <property type="protein sequence ID" value="PIK57037.1"/>
    <property type="molecule type" value="Genomic_DNA"/>
</dbReference>
<comment type="caution">
    <text evidence="3">The sequence shown here is derived from an EMBL/GenBank/DDBJ whole genome shotgun (WGS) entry which is preliminary data.</text>
</comment>
<dbReference type="PANTHER" id="PTHR12864">
    <property type="entry name" value="RAN BINDING PROTEIN 9-RELATED"/>
    <property type="match status" value="1"/>
</dbReference>
<dbReference type="Gene3D" id="2.60.120.920">
    <property type="match status" value="2"/>
</dbReference>
<dbReference type="InterPro" id="IPR013320">
    <property type="entry name" value="ConA-like_dom_sf"/>
</dbReference>
<dbReference type="InterPro" id="IPR050618">
    <property type="entry name" value="Ubq-SigPath_Reg"/>
</dbReference>
<gene>
    <name evidence="3" type="ORF">BSL78_06033</name>
</gene>
<protein>
    <submittedName>
        <fullName evidence="3">Putative SPRY domain-containing protein 3-like</fullName>
    </submittedName>
</protein>
<organism evidence="3 4">
    <name type="scientific">Stichopus japonicus</name>
    <name type="common">Sea cucumber</name>
    <dbReference type="NCBI Taxonomy" id="307972"/>
    <lineage>
        <taxon>Eukaryota</taxon>
        <taxon>Metazoa</taxon>
        <taxon>Echinodermata</taxon>
        <taxon>Eleutherozoa</taxon>
        <taxon>Echinozoa</taxon>
        <taxon>Holothuroidea</taxon>
        <taxon>Aspidochirotacea</taxon>
        <taxon>Aspidochirotida</taxon>
        <taxon>Stichopodidae</taxon>
        <taxon>Apostichopus</taxon>
    </lineage>
</organism>
<dbReference type="InterPro" id="IPR003877">
    <property type="entry name" value="SPRY_dom"/>
</dbReference>
<dbReference type="OrthoDB" id="25503at2759"/>
<evidence type="ECO:0000259" key="2">
    <source>
        <dbReference type="SMART" id="SM00449"/>
    </source>
</evidence>
<reference evidence="3 4" key="1">
    <citation type="journal article" date="2017" name="PLoS Biol.">
        <title>The sea cucumber genome provides insights into morphological evolution and visceral regeneration.</title>
        <authorList>
            <person name="Zhang X."/>
            <person name="Sun L."/>
            <person name="Yuan J."/>
            <person name="Sun Y."/>
            <person name="Gao Y."/>
            <person name="Zhang L."/>
            <person name="Li S."/>
            <person name="Dai H."/>
            <person name="Hamel J.F."/>
            <person name="Liu C."/>
            <person name="Yu Y."/>
            <person name="Liu S."/>
            <person name="Lin W."/>
            <person name="Guo K."/>
            <person name="Jin S."/>
            <person name="Xu P."/>
            <person name="Storey K.B."/>
            <person name="Huan P."/>
            <person name="Zhang T."/>
            <person name="Zhou Y."/>
            <person name="Zhang J."/>
            <person name="Lin C."/>
            <person name="Li X."/>
            <person name="Xing L."/>
            <person name="Huo D."/>
            <person name="Sun M."/>
            <person name="Wang L."/>
            <person name="Mercier A."/>
            <person name="Li F."/>
            <person name="Yang H."/>
            <person name="Xiang J."/>
        </authorList>
    </citation>
    <scope>NUCLEOTIDE SEQUENCE [LARGE SCALE GENOMIC DNA]</scope>
    <source>
        <strain evidence="3">Shaxun</strain>
        <tissue evidence="3">Muscle</tissue>
    </source>
</reference>
<dbReference type="InterPro" id="IPR043136">
    <property type="entry name" value="B30.2/SPRY_sf"/>
</dbReference>
<evidence type="ECO:0000256" key="1">
    <source>
        <dbReference type="SAM" id="MobiDB-lite"/>
    </source>
</evidence>
<dbReference type="SUPFAM" id="SSF49899">
    <property type="entry name" value="Concanavalin A-like lectins/glucanases"/>
    <property type="match status" value="1"/>
</dbReference>
<sequence>MMDEYKFHMDAFRNLHWDAVREPDGFGRQERSGNEEDNDRVQHDDRILVRNRNGIRLIARRVLREPGMGGPSVAKFQPVLDERNNQFEIAPVFRGYLHDSIHFGLVPIDFPLDTDVGKLPNSYGLELPDGKGFFEGTYTAKVEAKGFERVGVVMHFDKAEPANEDGAPRKCPVSFTVNGKEILRKDIMVPAAGLCPAVSLVKTGQRLKVIGRSFWTDQLENIMIDDSGEDDWARLHDVALQGQILSYAGHGCGIDDVGLAQARRPLTPTNYYFELKIVDPGKQCFIAIGLARRNYPSKRHPGWVKGSIAYHADDGKLFEGRGIGEAFGPRCHKGDTMGCGIIFPVDYDFEQEEVETDESTKEDQLVNNFQHRGGRLRERMLMDDRHPFHGLFNMVGEDNFEDYEYLSDEEDTDIVWGKSQAGKKVQVFFTRNGNTIGRRDTVIPRGVLPHRGDDQPQRKSPP</sequence>
<evidence type="ECO:0000313" key="4">
    <source>
        <dbReference type="Proteomes" id="UP000230750"/>
    </source>
</evidence>
<accession>A0A2G8L9V2</accession>
<keyword evidence="4" id="KW-1185">Reference proteome</keyword>
<proteinExistence type="predicted"/>
<dbReference type="SMART" id="SM00449">
    <property type="entry name" value="SPRY"/>
    <property type="match status" value="1"/>
</dbReference>
<dbReference type="STRING" id="307972.A0A2G8L9V2"/>